<comment type="caution">
    <text evidence="1">The sequence shown here is derived from an EMBL/GenBank/DDBJ whole genome shotgun (WGS) entry which is preliminary data.</text>
</comment>
<proteinExistence type="predicted"/>
<evidence type="ECO:0000313" key="2">
    <source>
        <dbReference type="Proteomes" id="UP000254866"/>
    </source>
</evidence>
<gene>
    <name evidence="1" type="ORF">BP5553_04250</name>
</gene>
<name>A0A370TWK4_9HELO</name>
<dbReference type="OrthoDB" id="5423175at2759"/>
<protein>
    <submittedName>
        <fullName evidence="1">Uncharacterized protein</fullName>
    </submittedName>
</protein>
<accession>A0A370TWK4</accession>
<dbReference type="EMBL" id="NPIC01000002">
    <property type="protein sequence ID" value="RDL39910.1"/>
    <property type="molecule type" value="Genomic_DNA"/>
</dbReference>
<dbReference type="RefSeq" id="XP_031872566.1">
    <property type="nucleotide sequence ID" value="XM_032012873.1"/>
</dbReference>
<evidence type="ECO:0000313" key="1">
    <source>
        <dbReference type="EMBL" id="RDL39910.1"/>
    </source>
</evidence>
<organism evidence="1 2">
    <name type="scientific">Venustampulla echinocandica</name>
    <dbReference type="NCBI Taxonomy" id="2656787"/>
    <lineage>
        <taxon>Eukaryota</taxon>
        <taxon>Fungi</taxon>
        <taxon>Dikarya</taxon>
        <taxon>Ascomycota</taxon>
        <taxon>Pezizomycotina</taxon>
        <taxon>Leotiomycetes</taxon>
        <taxon>Helotiales</taxon>
        <taxon>Pleuroascaceae</taxon>
        <taxon>Venustampulla</taxon>
    </lineage>
</organism>
<reference evidence="1 2" key="1">
    <citation type="journal article" date="2018" name="IMA Fungus">
        <title>IMA Genome-F 9: Draft genome sequence of Annulohypoxylon stygium, Aspergillus mulundensis, Berkeleyomyces basicola (syn. Thielaviopsis basicola), Ceratocystis smalleyi, two Cercospora beticola strains, Coleophoma cylindrospora, Fusarium fracticaudum, Phialophora cf. hyalina, and Morchella septimelata.</title>
        <authorList>
            <person name="Wingfield B.D."/>
            <person name="Bills G.F."/>
            <person name="Dong Y."/>
            <person name="Huang W."/>
            <person name="Nel W.J."/>
            <person name="Swalarsk-Parry B.S."/>
            <person name="Vaghefi N."/>
            <person name="Wilken P.M."/>
            <person name="An Z."/>
            <person name="de Beer Z.W."/>
            <person name="De Vos L."/>
            <person name="Chen L."/>
            <person name="Duong T.A."/>
            <person name="Gao Y."/>
            <person name="Hammerbacher A."/>
            <person name="Kikkert J.R."/>
            <person name="Li Y."/>
            <person name="Li H."/>
            <person name="Li K."/>
            <person name="Li Q."/>
            <person name="Liu X."/>
            <person name="Ma X."/>
            <person name="Naidoo K."/>
            <person name="Pethybridge S.J."/>
            <person name="Sun J."/>
            <person name="Steenkamp E.T."/>
            <person name="van der Nest M.A."/>
            <person name="van Wyk S."/>
            <person name="Wingfield M.J."/>
            <person name="Xiong C."/>
            <person name="Yue Q."/>
            <person name="Zhang X."/>
        </authorList>
    </citation>
    <scope>NUCLEOTIDE SEQUENCE [LARGE SCALE GENOMIC DNA]</scope>
    <source>
        <strain evidence="1 2">BP 5553</strain>
    </source>
</reference>
<keyword evidence="2" id="KW-1185">Reference proteome</keyword>
<dbReference type="Proteomes" id="UP000254866">
    <property type="component" value="Unassembled WGS sequence"/>
</dbReference>
<dbReference type="GeneID" id="43597099"/>
<sequence length="202" mass="22714">MDMNETKEEIKDSTFLNFKLSIEGIIRARNTPKKKGVRGNVESEENLQTNLRNDVISIMTNPLSQISKLDPVSGLASDQVQALRALYAMVKNKTNLDGKLETAVKTTVKLLNPNFNYNMNEKVVEDQKDDNELTTDSSMPVRRSTRIAQLPQTSYHEDADDMLSIAGVEDGSDGEEAFNMAEDYENDWDEDVDGQDEVMDDV</sequence>
<dbReference type="AlphaFoldDB" id="A0A370TWK4"/>